<sequence>MLRGLAHLVRPFPGETACGDDVVVVRHETAILIAAIDALGHGEKAEEVARALRASLESADVSLGLRALFDRAHTALRGSRGAAMTAVLVRASEVDACGVGNVALRAEGLALSFVPTPGVVGVRMPRLRPVQCARAAGARIVLATDGISTRMSLSDTRSRDAAQACRELFDRHAKDHDDATLVVIDL</sequence>
<dbReference type="InterPro" id="IPR039248">
    <property type="entry name" value="Ptase_RsbX"/>
</dbReference>
<dbReference type="InterPro" id="IPR036457">
    <property type="entry name" value="PPM-type-like_dom_sf"/>
</dbReference>
<dbReference type="Gene3D" id="3.60.40.10">
    <property type="entry name" value="PPM-type phosphatase domain"/>
    <property type="match status" value="1"/>
</dbReference>
<organism evidence="1 2">
    <name type="scientific">Sandaracinus amylolyticus</name>
    <dbReference type="NCBI Taxonomy" id="927083"/>
    <lineage>
        <taxon>Bacteria</taxon>
        <taxon>Pseudomonadati</taxon>
        <taxon>Myxococcota</taxon>
        <taxon>Polyangia</taxon>
        <taxon>Polyangiales</taxon>
        <taxon>Sandaracinaceae</taxon>
        <taxon>Sandaracinus</taxon>
    </lineage>
</organism>
<dbReference type="AlphaFoldDB" id="A0A0F6SD59"/>
<dbReference type="KEGG" id="samy:DB32_000022"/>
<dbReference type="Proteomes" id="UP000034883">
    <property type="component" value="Chromosome"/>
</dbReference>
<dbReference type="EMBL" id="CP011125">
    <property type="protein sequence ID" value="AKF02874.1"/>
    <property type="molecule type" value="Genomic_DNA"/>
</dbReference>
<dbReference type="OrthoDB" id="5382142at2"/>
<reference evidence="1 2" key="1">
    <citation type="submission" date="2015-03" db="EMBL/GenBank/DDBJ databases">
        <title>Genome assembly of Sandaracinus amylolyticus DSM 53668.</title>
        <authorList>
            <person name="Sharma G."/>
            <person name="Subramanian S."/>
        </authorList>
    </citation>
    <scope>NUCLEOTIDE SEQUENCE [LARGE SCALE GENOMIC DNA]</scope>
    <source>
        <strain evidence="1 2">DSM 53668</strain>
    </source>
</reference>
<accession>A0A0F6SD59</accession>
<proteinExistence type="predicted"/>
<protein>
    <submittedName>
        <fullName evidence="1">Phosphoserine phosphatase RsbX</fullName>
    </submittedName>
</protein>
<dbReference type="STRING" id="927083.DB32_000022"/>
<evidence type="ECO:0000313" key="2">
    <source>
        <dbReference type="Proteomes" id="UP000034883"/>
    </source>
</evidence>
<dbReference type="PANTHER" id="PTHR35801:SF1">
    <property type="entry name" value="PHOSPHOSERINE PHOSPHATASE RSBX"/>
    <property type="match status" value="1"/>
</dbReference>
<evidence type="ECO:0000313" key="1">
    <source>
        <dbReference type="EMBL" id="AKF02874.1"/>
    </source>
</evidence>
<dbReference type="RefSeq" id="WP_053230371.1">
    <property type="nucleotide sequence ID" value="NZ_CP011125.1"/>
</dbReference>
<name>A0A0F6SD59_9BACT</name>
<gene>
    <name evidence="1" type="ORF">DB32_000022</name>
</gene>
<keyword evidence="2" id="KW-1185">Reference proteome</keyword>
<dbReference type="PANTHER" id="PTHR35801">
    <property type="entry name" value="PHOSPHOSERINE PHOSPHATASE RSBX"/>
    <property type="match status" value="1"/>
</dbReference>
<dbReference type="SUPFAM" id="SSF81606">
    <property type="entry name" value="PP2C-like"/>
    <property type="match status" value="1"/>
</dbReference>